<accession>A0A1W1BA69</accession>
<dbReference type="InterPro" id="IPR012902">
    <property type="entry name" value="N_methyl_site"/>
</dbReference>
<organism evidence="2">
    <name type="scientific">hydrothermal vent metagenome</name>
    <dbReference type="NCBI Taxonomy" id="652676"/>
    <lineage>
        <taxon>unclassified sequences</taxon>
        <taxon>metagenomes</taxon>
        <taxon>ecological metagenomes</taxon>
    </lineage>
</organism>
<dbReference type="InterPro" id="IPR045584">
    <property type="entry name" value="Pilin-like"/>
</dbReference>
<dbReference type="NCBIfam" id="TIGR02532">
    <property type="entry name" value="IV_pilin_GFxxxE"/>
    <property type="match status" value="1"/>
</dbReference>
<protein>
    <submittedName>
        <fullName evidence="2">Fimbrial protein</fullName>
    </submittedName>
</protein>
<reference evidence="2" key="1">
    <citation type="submission" date="2016-10" db="EMBL/GenBank/DDBJ databases">
        <authorList>
            <person name="de Groot N.N."/>
        </authorList>
    </citation>
    <scope>NUCLEOTIDE SEQUENCE</scope>
</reference>
<evidence type="ECO:0000313" key="2">
    <source>
        <dbReference type="EMBL" id="SFV50414.1"/>
    </source>
</evidence>
<evidence type="ECO:0000256" key="1">
    <source>
        <dbReference type="SAM" id="Phobius"/>
    </source>
</evidence>
<proteinExistence type="predicted"/>
<sequence length="127" mass="13551">MKSAFTMIELIFVIVIIGILASVAIPKLNSTRDDAKAGQELNNLSVYIEDITSNYMGSGVIDKNHTNVSLNCFESKTSEVNGTITLTISLGGNDNGKEYCNRAQKQALAHNLVGENLVVVGGALLAH</sequence>
<keyword evidence="1" id="KW-0472">Membrane</keyword>
<dbReference type="Pfam" id="PF07963">
    <property type="entry name" value="N_methyl"/>
    <property type="match status" value="1"/>
</dbReference>
<dbReference type="AlphaFoldDB" id="A0A1W1BA69"/>
<dbReference type="Gene3D" id="3.30.700.10">
    <property type="entry name" value="Glycoprotein, Type 4 Pilin"/>
    <property type="match status" value="1"/>
</dbReference>
<name>A0A1W1BA69_9ZZZZ</name>
<feature type="transmembrane region" description="Helical" evidence="1">
    <location>
        <begin position="6"/>
        <end position="26"/>
    </location>
</feature>
<gene>
    <name evidence="2" type="ORF">MNB_SV-6-1375</name>
</gene>
<dbReference type="EMBL" id="FPHC01000012">
    <property type="protein sequence ID" value="SFV50414.1"/>
    <property type="molecule type" value="Genomic_DNA"/>
</dbReference>
<keyword evidence="1" id="KW-0812">Transmembrane</keyword>
<dbReference type="SUPFAM" id="SSF54523">
    <property type="entry name" value="Pili subunits"/>
    <property type="match status" value="1"/>
</dbReference>
<keyword evidence="1" id="KW-1133">Transmembrane helix</keyword>